<dbReference type="InterPro" id="IPR036388">
    <property type="entry name" value="WH-like_DNA-bd_sf"/>
</dbReference>
<dbReference type="RefSeq" id="WP_377770919.1">
    <property type="nucleotide sequence ID" value="NZ_JBHUOQ010000001.1"/>
</dbReference>
<evidence type="ECO:0000259" key="4">
    <source>
        <dbReference type="PROSITE" id="PS50995"/>
    </source>
</evidence>
<evidence type="ECO:0000256" key="1">
    <source>
        <dbReference type="ARBA" id="ARBA00023015"/>
    </source>
</evidence>
<keyword evidence="2" id="KW-0238">DNA-binding</keyword>
<dbReference type="PROSITE" id="PS50995">
    <property type="entry name" value="HTH_MARR_2"/>
    <property type="match status" value="1"/>
</dbReference>
<comment type="caution">
    <text evidence="5">The sequence shown here is derived from an EMBL/GenBank/DDBJ whole genome shotgun (WGS) entry which is preliminary data.</text>
</comment>
<evidence type="ECO:0000313" key="6">
    <source>
        <dbReference type="Proteomes" id="UP001597519"/>
    </source>
</evidence>
<dbReference type="Pfam" id="PF01047">
    <property type="entry name" value="MarR"/>
    <property type="match status" value="1"/>
</dbReference>
<name>A0ABW5WT54_9STAP</name>
<dbReference type="PANTHER" id="PTHR42756">
    <property type="entry name" value="TRANSCRIPTIONAL REGULATOR, MARR"/>
    <property type="match status" value="1"/>
</dbReference>
<reference evidence="6" key="1">
    <citation type="journal article" date="2019" name="Int. J. Syst. Evol. Microbiol.">
        <title>The Global Catalogue of Microorganisms (GCM) 10K type strain sequencing project: providing services to taxonomists for standard genome sequencing and annotation.</title>
        <authorList>
            <consortium name="The Broad Institute Genomics Platform"/>
            <consortium name="The Broad Institute Genome Sequencing Center for Infectious Disease"/>
            <person name="Wu L."/>
            <person name="Ma J."/>
        </authorList>
    </citation>
    <scope>NUCLEOTIDE SEQUENCE [LARGE SCALE GENOMIC DNA]</scope>
    <source>
        <strain evidence="6">KCTC 33575</strain>
    </source>
</reference>
<keyword evidence="6" id="KW-1185">Reference proteome</keyword>
<proteinExistence type="predicted"/>
<dbReference type="EMBL" id="JBHUOQ010000001">
    <property type="protein sequence ID" value="MFD2829163.1"/>
    <property type="molecule type" value="Genomic_DNA"/>
</dbReference>
<keyword evidence="3" id="KW-0804">Transcription</keyword>
<dbReference type="SUPFAM" id="SSF46785">
    <property type="entry name" value="Winged helix' DNA-binding domain"/>
    <property type="match status" value="1"/>
</dbReference>
<dbReference type="Proteomes" id="UP001597519">
    <property type="component" value="Unassembled WGS sequence"/>
</dbReference>
<evidence type="ECO:0000256" key="2">
    <source>
        <dbReference type="ARBA" id="ARBA00023125"/>
    </source>
</evidence>
<protein>
    <submittedName>
        <fullName evidence="5">MarR family winged helix-turn-helix transcriptional regulator</fullName>
    </submittedName>
</protein>
<gene>
    <name evidence="5" type="ORF">ACFSX4_01705</name>
</gene>
<keyword evidence="1" id="KW-0805">Transcription regulation</keyword>
<dbReference type="Gene3D" id="1.10.10.10">
    <property type="entry name" value="Winged helix-like DNA-binding domain superfamily/Winged helix DNA-binding domain"/>
    <property type="match status" value="1"/>
</dbReference>
<sequence length="147" mass="16975">MTDKEQIISIEKSLRYISAHVRAHGREILKEYELSPLQFVALQWVGDKDDITIGTLSSRLYLAHSTTTDIVDKLEDNGFVKRYKSDRDKRLVLIKMEDKGKEIISAVIAKRVSYISQITSHLSNEDKEILPSVLESILHESEKYFHE</sequence>
<evidence type="ECO:0000256" key="3">
    <source>
        <dbReference type="ARBA" id="ARBA00023163"/>
    </source>
</evidence>
<feature type="domain" description="HTH marR-type" evidence="4">
    <location>
        <begin position="7"/>
        <end position="139"/>
    </location>
</feature>
<dbReference type="SMART" id="SM00347">
    <property type="entry name" value="HTH_MARR"/>
    <property type="match status" value="1"/>
</dbReference>
<dbReference type="PRINTS" id="PR00598">
    <property type="entry name" value="HTHMARR"/>
</dbReference>
<dbReference type="InterPro" id="IPR000835">
    <property type="entry name" value="HTH_MarR-typ"/>
</dbReference>
<accession>A0ABW5WT54</accession>
<dbReference type="InterPro" id="IPR036390">
    <property type="entry name" value="WH_DNA-bd_sf"/>
</dbReference>
<organism evidence="5 6">
    <name type="scientific">Corticicoccus populi</name>
    <dbReference type="NCBI Taxonomy" id="1812821"/>
    <lineage>
        <taxon>Bacteria</taxon>
        <taxon>Bacillati</taxon>
        <taxon>Bacillota</taxon>
        <taxon>Bacilli</taxon>
        <taxon>Bacillales</taxon>
        <taxon>Staphylococcaceae</taxon>
        <taxon>Corticicoccus</taxon>
    </lineage>
</organism>
<evidence type="ECO:0000313" key="5">
    <source>
        <dbReference type="EMBL" id="MFD2829163.1"/>
    </source>
</evidence>
<dbReference type="PANTHER" id="PTHR42756:SF1">
    <property type="entry name" value="TRANSCRIPTIONAL REPRESSOR OF EMRAB OPERON"/>
    <property type="match status" value="1"/>
</dbReference>